<dbReference type="InterPro" id="IPR013324">
    <property type="entry name" value="RNA_pol_sigma_r3/r4-like"/>
</dbReference>
<gene>
    <name evidence="7" type="ORF">FD09_GL001540</name>
</gene>
<dbReference type="OrthoDB" id="9782703at2"/>
<dbReference type="PANTHER" id="PTHR43133">
    <property type="entry name" value="RNA POLYMERASE ECF-TYPE SIGMA FACTO"/>
    <property type="match status" value="1"/>
</dbReference>
<accession>A0A0R1MT46</accession>
<sequence length="176" mass="20355">MDMLTQHRLIRRAQRGDPDAFATLMTDMAEYLTRTAYLYLADAHDVQDAISAATLAAFQALPQLKQPRHWRTWITRILIRQCYARYKVKAHEIYAQEHLPEPPADTGQLTTEEKMDLLAGLREINQAHALTLMMFYYHGLSIKEISALQDNPANTVKSNLRRGRQALRDWLGEDYL</sequence>
<evidence type="ECO:0000256" key="1">
    <source>
        <dbReference type="ARBA" id="ARBA00010641"/>
    </source>
</evidence>
<dbReference type="AlphaFoldDB" id="A0A0R1MT46"/>
<dbReference type="SUPFAM" id="SSF88946">
    <property type="entry name" value="Sigma2 domain of RNA polymerase sigma factors"/>
    <property type="match status" value="1"/>
</dbReference>
<organism evidence="7 8">
    <name type="scientific">Schleiferilactobacillus perolens DSM 12744</name>
    <dbReference type="NCBI Taxonomy" id="1423792"/>
    <lineage>
        <taxon>Bacteria</taxon>
        <taxon>Bacillati</taxon>
        <taxon>Bacillota</taxon>
        <taxon>Bacilli</taxon>
        <taxon>Lactobacillales</taxon>
        <taxon>Lactobacillaceae</taxon>
        <taxon>Schleiferilactobacillus</taxon>
    </lineage>
</organism>
<evidence type="ECO:0000256" key="3">
    <source>
        <dbReference type="ARBA" id="ARBA00023082"/>
    </source>
</evidence>
<protein>
    <submittedName>
        <fullName evidence="7">Uncharacterized protein</fullName>
    </submittedName>
</protein>
<dbReference type="Proteomes" id="UP000051330">
    <property type="component" value="Unassembled WGS sequence"/>
</dbReference>
<dbReference type="InterPro" id="IPR039425">
    <property type="entry name" value="RNA_pol_sigma-70-like"/>
</dbReference>
<dbReference type="Pfam" id="PF04542">
    <property type="entry name" value="Sigma70_r2"/>
    <property type="match status" value="1"/>
</dbReference>
<dbReference type="InterPro" id="IPR007627">
    <property type="entry name" value="RNA_pol_sigma70_r2"/>
</dbReference>
<evidence type="ECO:0000259" key="5">
    <source>
        <dbReference type="Pfam" id="PF04542"/>
    </source>
</evidence>
<evidence type="ECO:0000256" key="4">
    <source>
        <dbReference type="ARBA" id="ARBA00023163"/>
    </source>
</evidence>
<feature type="domain" description="RNA polymerase sigma-70 region 2" evidence="5">
    <location>
        <begin position="30"/>
        <end position="87"/>
    </location>
</feature>
<dbReference type="Pfam" id="PF08281">
    <property type="entry name" value="Sigma70_r4_2"/>
    <property type="match status" value="1"/>
</dbReference>
<dbReference type="EMBL" id="AZEC01000020">
    <property type="protein sequence ID" value="KRL08772.1"/>
    <property type="molecule type" value="Genomic_DNA"/>
</dbReference>
<evidence type="ECO:0000259" key="6">
    <source>
        <dbReference type="Pfam" id="PF08281"/>
    </source>
</evidence>
<keyword evidence="8" id="KW-1185">Reference proteome</keyword>
<dbReference type="InterPro" id="IPR036388">
    <property type="entry name" value="WH-like_DNA-bd_sf"/>
</dbReference>
<keyword evidence="4" id="KW-0804">Transcription</keyword>
<reference evidence="7 8" key="1">
    <citation type="journal article" date="2015" name="Genome Announc.">
        <title>Expanding the biotechnology potential of lactobacilli through comparative genomics of 213 strains and associated genera.</title>
        <authorList>
            <person name="Sun Z."/>
            <person name="Harris H.M."/>
            <person name="McCann A."/>
            <person name="Guo C."/>
            <person name="Argimon S."/>
            <person name="Zhang W."/>
            <person name="Yang X."/>
            <person name="Jeffery I.B."/>
            <person name="Cooney J.C."/>
            <person name="Kagawa T.F."/>
            <person name="Liu W."/>
            <person name="Song Y."/>
            <person name="Salvetti E."/>
            <person name="Wrobel A."/>
            <person name="Rasinkangas P."/>
            <person name="Parkhill J."/>
            <person name="Rea M.C."/>
            <person name="O'Sullivan O."/>
            <person name="Ritari J."/>
            <person name="Douillard F.P."/>
            <person name="Paul Ross R."/>
            <person name="Yang R."/>
            <person name="Briner A.E."/>
            <person name="Felis G.E."/>
            <person name="de Vos W.M."/>
            <person name="Barrangou R."/>
            <person name="Klaenhammer T.R."/>
            <person name="Caufield P.W."/>
            <person name="Cui Y."/>
            <person name="Zhang H."/>
            <person name="O'Toole P.W."/>
        </authorList>
    </citation>
    <scope>NUCLEOTIDE SEQUENCE [LARGE SCALE GENOMIC DNA]</scope>
    <source>
        <strain evidence="7 8">DSM 12744</strain>
    </source>
</reference>
<dbReference type="InterPro" id="IPR013325">
    <property type="entry name" value="RNA_pol_sigma_r2"/>
</dbReference>
<dbReference type="GO" id="GO:0003677">
    <property type="term" value="F:DNA binding"/>
    <property type="evidence" value="ECO:0007669"/>
    <property type="project" value="InterPro"/>
</dbReference>
<dbReference type="PANTHER" id="PTHR43133:SF51">
    <property type="entry name" value="RNA POLYMERASE SIGMA FACTOR"/>
    <property type="match status" value="1"/>
</dbReference>
<keyword evidence="2" id="KW-0805">Transcription regulation</keyword>
<feature type="domain" description="RNA polymerase sigma factor 70 region 4 type 2" evidence="6">
    <location>
        <begin position="132"/>
        <end position="167"/>
    </location>
</feature>
<dbReference type="GO" id="GO:0006352">
    <property type="term" value="P:DNA-templated transcription initiation"/>
    <property type="evidence" value="ECO:0007669"/>
    <property type="project" value="InterPro"/>
</dbReference>
<dbReference type="PATRIC" id="fig|1423792.3.peg.1557"/>
<dbReference type="InterPro" id="IPR013249">
    <property type="entry name" value="RNA_pol_sigma70_r4_t2"/>
</dbReference>
<dbReference type="Gene3D" id="1.10.1740.10">
    <property type="match status" value="1"/>
</dbReference>
<dbReference type="NCBIfam" id="TIGR02937">
    <property type="entry name" value="sigma70-ECF"/>
    <property type="match status" value="1"/>
</dbReference>
<comment type="caution">
    <text evidence="7">The sequence shown here is derived from an EMBL/GenBank/DDBJ whole genome shotgun (WGS) entry which is preliminary data.</text>
</comment>
<keyword evidence="3" id="KW-0731">Sigma factor</keyword>
<dbReference type="STRING" id="1423792.FD09_GL001540"/>
<proteinExistence type="inferred from homology"/>
<evidence type="ECO:0000313" key="7">
    <source>
        <dbReference type="EMBL" id="KRL08772.1"/>
    </source>
</evidence>
<comment type="similarity">
    <text evidence="1">Belongs to the sigma-70 factor family. ECF subfamily.</text>
</comment>
<dbReference type="SUPFAM" id="SSF88659">
    <property type="entry name" value="Sigma3 and sigma4 domains of RNA polymerase sigma factors"/>
    <property type="match status" value="1"/>
</dbReference>
<name>A0A0R1MT46_9LACO</name>
<evidence type="ECO:0000256" key="2">
    <source>
        <dbReference type="ARBA" id="ARBA00023015"/>
    </source>
</evidence>
<dbReference type="Gene3D" id="1.10.10.10">
    <property type="entry name" value="Winged helix-like DNA-binding domain superfamily/Winged helix DNA-binding domain"/>
    <property type="match status" value="1"/>
</dbReference>
<dbReference type="GO" id="GO:0016987">
    <property type="term" value="F:sigma factor activity"/>
    <property type="evidence" value="ECO:0007669"/>
    <property type="project" value="UniProtKB-KW"/>
</dbReference>
<evidence type="ECO:0000313" key="8">
    <source>
        <dbReference type="Proteomes" id="UP000051330"/>
    </source>
</evidence>
<dbReference type="InterPro" id="IPR014284">
    <property type="entry name" value="RNA_pol_sigma-70_dom"/>
</dbReference>